<keyword evidence="2" id="KW-0472">Membrane</keyword>
<keyword evidence="2" id="KW-1133">Transmembrane helix</keyword>
<keyword evidence="4" id="KW-1185">Reference proteome</keyword>
<feature type="region of interest" description="Disordered" evidence="1">
    <location>
        <begin position="77"/>
        <end position="99"/>
    </location>
</feature>
<proteinExistence type="predicted"/>
<evidence type="ECO:0000313" key="3">
    <source>
        <dbReference type="EMBL" id="KAL1269907.1"/>
    </source>
</evidence>
<sequence length="99" mass="10769">MFIRWKSIEERLPLLFFGCVSGGIVARLLVSAQEREILLLCVRPGISHGSESEGRESPLLRLDVVCCVLELPHMLSKPEGAAAPNPQTDQGEGGRSAEL</sequence>
<dbReference type="EMBL" id="JAYMGO010000008">
    <property type="protein sequence ID" value="KAL1269907.1"/>
    <property type="molecule type" value="Genomic_DNA"/>
</dbReference>
<comment type="caution">
    <text evidence="3">The sequence shown here is derived from an EMBL/GenBank/DDBJ whole genome shotgun (WGS) entry which is preliminary data.</text>
</comment>
<evidence type="ECO:0000256" key="2">
    <source>
        <dbReference type="SAM" id="Phobius"/>
    </source>
</evidence>
<evidence type="ECO:0000313" key="4">
    <source>
        <dbReference type="Proteomes" id="UP001558613"/>
    </source>
</evidence>
<organism evidence="3 4">
    <name type="scientific">Cirrhinus molitorella</name>
    <name type="common">mud carp</name>
    <dbReference type="NCBI Taxonomy" id="172907"/>
    <lineage>
        <taxon>Eukaryota</taxon>
        <taxon>Metazoa</taxon>
        <taxon>Chordata</taxon>
        <taxon>Craniata</taxon>
        <taxon>Vertebrata</taxon>
        <taxon>Euteleostomi</taxon>
        <taxon>Actinopterygii</taxon>
        <taxon>Neopterygii</taxon>
        <taxon>Teleostei</taxon>
        <taxon>Ostariophysi</taxon>
        <taxon>Cypriniformes</taxon>
        <taxon>Cyprinidae</taxon>
        <taxon>Labeoninae</taxon>
        <taxon>Labeonini</taxon>
        <taxon>Cirrhinus</taxon>
    </lineage>
</organism>
<gene>
    <name evidence="3" type="ORF">QQF64_032196</name>
</gene>
<name>A0ABR3MZ78_9TELE</name>
<evidence type="ECO:0000256" key="1">
    <source>
        <dbReference type="SAM" id="MobiDB-lite"/>
    </source>
</evidence>
<feature type="transmembrane region" description="Helical" evidence="2">
    <location>
        <begin position="12"/>
        <end position="30"/>
    </location>
</feature>
<protein>
    <submittedName>
        <fullName evidence="3">Uncharacterized protein</fullName>
    </submittedName>
</protein>
<reference evidence="3 4" key="1">
    <citation type="submission" date="2023-09" db="EMBL/GenBank/DDBJ databases">
        <authorList>
            <person name="Wang M."/>
        </authorList>
    </citation>
    <scope>NUCLEOTIDE SEQUENCE [LARGE SCALE GENOMIC DNA]</scope>
    <source>
        <strain evidence="3">GT-2023</strain>
        <tissue evidence="3">Liver</tissue>
    </source>
</reference>
<keyword evidence="2" id="KW-0812">Transmembrane</keyword>
<dbReference type="Proteomes" id="UP001558613">
    <property type="component" value="Unassembled WGS sequence"/>
</dbReference>
<accession>A0ABR3MZ78</accession>